<evidence type="ECO:0000313" key="1">
    <source>
        <dbReference type="EMBL" id="TNN34261.1"/>
    </source>
</evidence>
<evidence type="ECO:0000313" key="2">
    <source>
        <dbReference type="Proteomes" id="UP000314294"/>
    </source>
</evidence>
<name>A0A4Z2F0H3_9TELE</name>
<accession>A0A4Z2F0H3</accession>
<gene>
    <name evidence="1" type="ORF">EYF80_055575</name>
</gene>
<dbReference type="AlphaFoldDB" id="A0A4Z2F0H3"/>
<dbReference type="Proteomes" id="UP000314294">
    <property type="component" value="Unassembled WGS sequence"/>
</dbReference>
<comment type="caution">
    <text evidence="1">The sequence shown here is derived from an EMBL/GenBank/DDBJ whole genome shotgun (WGS) entry which is preliminary data.</text>
</comment>
<keyword evidence="2" id="KW-1185">Reference proteome</keyword>
<protein>
    <submittedName>
        <fullName evidence="1">Uncharacterized protein</fullName>
    </submittedName>
</protein>
<dbReference type="EMBL" id="SRLO01002006">
    <property type="protein sequence ID" value="TNN34261.1"/>
    <property type="molecule type" value="Genomic_DNA"/>
</dbReference>
<reference evidence="1 2" key="1">
    <citation type="submission" date="2019-03" db="EMBL/GenBank/DDBJ databases">
        <title>First draft genome of Liparis tanakae, snailfish: a comprehensive survey of snailfish specific genes.</title>
        <authorList>
            <person name="Kim W."/>
            <person name="Song I."/>
            <person name="Jeong J.-H."/>
            <person name="Kim D."/>
            <person name="Kim S."/>
            <person name="Ryu S."/>
            <person name="Song J.Y."/>
            <person name="Lee S.K."/>
        </authorList>
    </citation>
    <scope>NUCLEOTIDE SEQUENCE [LARGE SCALE GENOMIC DNA]</scope>
    <source>
        <tissue evidence="1">Muscle</tissue>
    </source>
</reference>
<proteinExistence type="predicted"/>
<organism evidence="1 2">
    <name type="scientific">Liparis tanakae</name>
    <name type="common">Tanaka's snailfish</name>
    <dbReference type="NCBI Taxonomy" id="230148"/>
    <lineage>
        <taxon>Eukaryota</taxon>
        <taxon>Metazoa</taxon>
        <taxon>Chordata</taxon>
        <taxon>Craniata</taxon>
        <taxon>Vertebrata</taxon>
        <taxon>Euteleostomi</taxon>
        <taxon>Actinopterygii</taxon>
        <taxon>Neopterygii</taxon>
        <taxon>Teleostei</taxon>
        <taxon>Neoteleostei</taxon>
        <taxon>Acanthomorphata</taxon>
        <taxon>Eupercaria</taxon>
        <taxon>Perciformes</taxon>
        <taxon>Cottioidei</taxon>
        <taxon>Cottales</taxon>
        <taxon>Liparidae</taxon>
        <taxon>Liparis</taxon>
    </lineage>
</organism>
<sequence length="63" mass="7483">MPYHISLRRARAVIPVEADKRKWTFLNVRWRFSSSPHHITTNRAWSGMQVREPGVHRSNTTRV</sequence>